<evidence type="ECO:0000256" key="2">
    <source>
        <dbReference type="ARBA" id="ARBA00023043"/>
    </source>
</evidence>
<dbReference type="Ensembl" id="ENSORLT00020029170.1">
    <property type="protein sequence ID" value="ENSORLP00020034416.1"/>
    <property type="gene ID" value="ENSORLG00020000618.1"/>
</dbReference>
<reference evidence="4" key="3">
    <citation type="submission" date="2025-08" db="UniProtKB">
        <authorList>
            <consortium name="Ensembl"/>
        </authorList>
    </citation>
    <scope>IDENTIFICATION</scope>
    <source>
        <strain evidence="4">HNI</strain>
    </source>
</reference>
<sequence>MVVSLTCVFSRCRFLHIAVAQGRRALAYVLAAKMAGFGSLDIKEHNGQTALQIAAVSNHHLILQDLLTHGAQINTMDLWGRSPLHVCAQKGHFLSLQVRIRPRGNSNKCIDLECLTPLHVAVLSHNAVVKETRQLENPCSFMTSELAQRKHKYLECIKMLMLMGASYGTKVSIELKSGQTCLHMACEEANVDLLQLFLNQPSSLSTFSGNTALHIVSSLQNIKHQAEAAKLLMKRGADPGTRNFENDFPSQLVPGGPIGEKARLCFSP</sequence>
<reference evidence="4" key="4">
    <citation type="submission" date="2025-09" db="UniProtKB">
        <authorList>
            <consortium name="Ensembl"/>
        </authorList>
    </citation>
    <scope>IDENTIFICATION</scope>
    <source>
        <strain evidence="4">HNI</strain>
    </source>
</reference>
<dbReference type="Proteomes" id="UP000265180">
    <property type="component" value="Chromosome 2"/>
</dbReference>
<feature type="repeat" description="ANK" evidence="3">
    <location>
        <begin position="208"/>
        <end position="244"/>
    </location>
</feature>
<dbReference type="PANTHER" id="PTHR24124:SF5">
    <property type="entry name" value="NF-KAPPA-B INHIBITOR ZETA"/>
    <property type="match status" value="1"/>
</dbReference>
<keyword evidence="2 3" id="KW-0040">ANK repeat</keyword>
<evidence type="ECO:0000256" key="1">
    <source>
        <dbReference type="ARBA" id="ARBA00022737"/>
    </source>
</evidence>
<reference evidence="4 5" key="2">
    <citation type="submission" date="2017-04" db="EMBL/GenBank/DDBJ databases">
        <title>CpG methylation of centromeres and impact of large insertions on vertebrate speciation.</title>
        <authorList>
            <person name="Ichikawa K."/>
            <person name="Yoshimura J."/>
            <person name="Morishita S."/>
        </authorList>
    </citation>
    <scope>NUCLEOTIDE SEQUENCE</scope>
    <source>
        <strain evidence="4 5">HNI</strain>
    </source>
</reference>
<dbReference type="Gene3D" id="1.25.40.20">
    <property type="entry name" value="Ankyrin repeat-containing domain"/>
    <property type="match status" value="1"/>
</dbReference>
<organism evidence="4 5">
    <name type="scientific">Oryzias latipes</name>
    <name type="common">Japanese rice fish</name>
    <name type="synonym">Japanese killifish</name>
    <dbReference type="NCBI Taxonomy" id="8090"/>
    <lineage>
        <taxon>Eukaryota</taxon>
        <taxon>Metazoa</taxon>
        <taxon>Chordata</taxon>
        <taxon>Craniata</taxon>
        <taxon>Vertebrata</taxon>
        <taxon>Euteleostomi</taxon>
        <taxon>Actinopterygii</taxon>
        <taxon>Neopterygii</taxon>
        <taxon>Teleostei</taxon>
        <taxon>Neoteleostei</taxon>
        <taxon>Acanthomorphata</taxon>
        <taxon>Ovalentaria</taxon>
        <taxon>Atherinomorphae</taxon>
        <taxon>Beloniformes</taxon>
        <taxon>Adrianichthyidae</taxon>
        <taxon>Oryziinae</taxon>
        <taxon>Oryzias</taxon>
    </lineage>
</organism>
<proteinExistence type="predicted"/>
<dbReference type="PROSITE" id="PS50088">
    <property type="entry name" value="ANK_REPEAT"/>
    <property type="match status" value="3"/>
</dbReference>
<dbReference type="InterPro" id="IPR036770">
    <property type="entry name" value="Ankyrin_rpt-contain_sf"/>
</dbReference>
<evidence type="ECO:0000313" key="5">
    <source>
        <dbReference type="Proteomes" id="UP000265180"/>
    </source>
</evidence>
<reference key="1">
    <citation type="journal article" date="2007" name="Nature">
        <title>The medaka draft genome and insights into vertebrate genome evolution.</title>
        <authorList>
            <person name="Kasahara M."/>
            <person name="Naruse K."/>
            <person name="Sasaki S."/>
            <person name="Nakatani Y."/>
            <person name="Qu W."/>
            <person name="Ahsan B."/>
            <person name="Yamada T."/>
            <person name="Nagayasu Y."/>
            <person name="Doi K."/>
            <person name="Kasai Y."/>
            <person name="Jindo T."/>
            <person name="Kobayashi D."/>
            <person name="Shimada A."/>
            <person name="Toyoda A."/>
            <person name="Kuroki Y."/>
            <person name="Fujiyama A."/>
            <person name="Sasaki T."/>
            <person name="Shimizu A."/>
            <person name="Asakawa S."/>
            <person name="Shimizu N."/>
            <person name="Hashimoto S."/>
            <person name="Yang J."/>
            <person name="Lee Y."/>
            <person name="Matsushima K."/>
            <person name="Sugano S."/>
            <person name="Sakaizumi M."/>
            <person name="Narita T."/>
            <person name="Ohishi K."/>
            <person name="Haga S."/>
            <person name="Ohta F."/>
            <person name="Nomoto H."/>
            <person name="Nogata K."/>
            <person name="Morishita T."/>
            <person name="Endo T."/>
            <person name="Shin-I T."/>
            <person name="Takeda H."/>
            <person name="Morishita S."/>
            <person name="Kohara Y."/>
        </authorList>
    </citation>
    <scope>NUCLEOTIDE SEQUENCE [LARGE SCALE GENOMIC DNA]</scope>
    <source>
        <strain>Hd-rR</strain>
    </source>
</reference>
<dbReference type="AlphaFoldDB" id="A0A3P9MNH5"/>
<evidence type="ECO:0000256" key="3">
    <source>
        <dbReference type="PROSITE-ProRule" id="PRU00023"/>
    </source>
</evidence>
<accession>A0A3P9MNH5</accession>
<dbReference type="SMART" id="SM00248">
    <property type="entry name" value="ANK"/>
    <property type="match status" value="6"/>
</dbReference>
<keyword evidence="1" id="KW-0677">Repeat</keyword>
<feature type="repeat" description="ANK" evidence="3">
    <location>
        <begin position="177"/>
        <end position="209"/>
    </location>
</feature>
<dbReference type="SUPFAM" id="SSF48403">
    <property type="entry name" value="Ankyrin repeat"/>
    <property type="match status" value="1"/>
</dbReference>
<dbReference type="Pfam" id="PF12796">
    <property type="entry name" value="Ank_2"/>
    <property type="match status" value="2"/>
</dbReference>
<feature type="repeat" description="ANK" evidence="3">
    <location>
        <begin position="46"/>
        <end position="78"/>
    </location>
</feature>
<dbReference type="InterPro" id="IPR002110">
    <property type="entry name" value="Ankyrin_rpt"/>
</dbReference>
<dbReference type="PANTHER" id="PTHR24124">
    <property type="entry name" value="ANKYRIN REPEAT FAMILY A"/>
    <property type="match status" value="1"/>
</dbReference>
<dbReference type="PROSITE" id="PS50297">
    <property type="entry name" value="ANK_REP_REGION"/>
    <property type="match status" value="2"/>
</dbReference>
<evidence type="ECO:0000313" key="4">
    <source>
        <dbReference type="Ensembl" id="ENSORLP00020034416.1"/>
    </source>
</evidence>
<protein>
    <submittedName>
        <fullName evidence="4">Nuclear factor of kappa light polypeptide gene enhancer in B-cells inhibitor, zeta</fullName>
    </submittedName>
</protein>
<name>A0A3P9MNH5_ORYLA</name>